<sequence length="114" mass="12299">HSSRVILCGTFLEKLEGFADNLTSATDPKLTFPPKLVLVDFGDMNSMPDVIAETLECCGCVDVLILNSSLKVKAPVQSTSLKMDKLVMDNNYFGPITVAKGTISQQTLSSRGCQ</sequence>
<protein>
    <submittedName>
        <fullName evidence="5">Dehydrogenase/reductase (SDR family) member 7Ca</fullName>
    </submittedName>
</protein>
<proteinExistence type="inferred from homology"/>
<dbReference type="Proteomes" id="UP000694557">
    <property type="component" value="Unassembled WGS sequence"/>
</dbReference>
<dbReference type="InterPro" id="IPR036291">
    <property type="entry name" value="NAD(P)-bd_dom_sf"/>
</dbReference>
<keyword evidence="2" id="KW-0521">NADP</keyword>
<dbReference type="Ensembl" id="ENSOKIT00005011085.1">
    <property type="protein sequence ID" value="ENSOKIP00005010415.1"/>
    <property type="gene ID" value="ENSOKIG00005004649.1"/>
</dbReference>
<dbReference type="GO" id="GO:0016616">
    <property type="term" value="F:oxidoreductase activity, acting on the CH-OH group of donors, NAD or NADP as acceptor"/>
    <property type="evidence" value="ECO:0007669"/>
    <property type="project" value="TreeGrafter"/>
</dbReference>
<dbReference type="Gene3D" id="3.40.50.720">
    <property type="entry name" value="NAD(P)-binding Rossmann-like Domain"/>
    <property type="match status" value="1"/>
</dbReference>
<evidence type="ECO:0000256" key="4">
    <source>
        <dbReference type="ARBA" id="ARBA00023027"/>
    </source>
</evidence>
<name>A0A8C7CRC3_ONCKI</name>
<evidence type="ECO:0000313" key="5">
    <source>
        <dbReference type="Ensembl" id="ENSOKIP00005010415.1"/>
    </source>
</evidence>
<dbReference type="AlphaFoldDB" id="A0A8C7CRC3"/>
<reference evidence="5" key="2">
    <citation type="submission" date="2025-09" db="UniProtKB">
        <authorList>
            <consortium name="Ensembl"/>
        </authorList>
    </citation>
    <scope>IDENTIFICATION</scope>
</reference>
<keyword evidence="6" id="KW-1185">Reference proteome</keyword>
<reference evidence="5" key="1">
    <citation type="submission" date="2025-08" db="UniProtKB">
        <authorList>
            <consortium name="Ensembl"/>
        </authorList>
    </citation>
    <scope>IDENTIFICATION</scope>
</reference>
<keyword evidence="4" id="KW-0520">NAD</keyword>
<evidence type="ECO:0000256" key="1">
    <source>
        <dbReference type="ARBA" id="ARBA00006484"/>
    </source>
</evidence>
<evidence type="ECO:0000256" key="2">
    <source>
        <dbReference type="ARBA" id="ARBA00022857"/>
    </source>
</evidence>
<keyword evidence="3" id="KW-0560">Oxidoreductase</keyword>
<comment type="similarity">
    <text evidence="1">Belongs to the short-chain dehydrogenases/reductases (SDR) family.</text>
</comment>
<dbReference type="GeneTree" id="ENSGT00940000157100"/>
<evidence type="ECO:0000256" key="3">
    <source>
        <dbReference type="ARBA" id="ARBA00023002"/>
    </source>
</evidence>
<gene>
    <name evidence="5" type="primary">DHRS7C</name>
</gene>
<dbReference type="PANTHER" id="PTHR44668">
    <property type="match status" value="1"/>
</dbReference>
<evidence type="ECO:0000313" key="6">
    <source>
        <dbReference type="Proteomes" id="UP000694557"/>
    </source>
</evidence>
<dbReference type="InterPro" id="IPR052148">
    <property type="entry name" value="SDR_family_member_7C"/>
</dbReference>
<organism evidence="5 6">
    <name type="scientific">Oncorhynchus kisutch</name>
    <name type="common">Coho salmon</name>
    <name type="synonym">Salmo kisutch</name>
    <dbReference type="NCBI Taxonomy" id="8019"/>
    <lineage>
        <taxon>Eukaryota</taxon>
        <taxon>Metazoa</taxon>
        <taxon>Chordata</taxon>
        <taxon>Craniata</taxon>
        <taxon>Vertebrata</taxon>
        <taxon>Euteleostomi</taxon>
        <taxon>Actinopterygii</taxon>
        <taxon>Neopterygii</taxon>
        <taxon>Teleostei</taxon>
        <taxon>Protacanthopterygii</taxon>
        <taxon>Salmoniformes</taxon>
        <taxon>Salmonidae</taxon>
        <taxon>Salmoninae</taxon>
        <taxon>Oncorhynchus</taxon>
    </lineage>
</organism>
<dbReference type="PANTHER" id="PTHR44668:SF3">
    <property type="entry name" value="DEHYDROGENASE_REDUCTASE SDR FAMILY MEMBER 7C-B"/>
    <property type="match status" value="1"/>
</dbReference>
<accession>A0A8C7CRC3</accession>
<dbReference type="GO" id="GO:0006874">
    <property type="term" value="P:intracellular calcium ion homeostasis"/>
    <property type="evidence" value="ECO:0007669"/>
    <property type="project" value="TreeGrafter"/>
</dbReference>
<dbReference type="SUPFAM" id="SSF51735">
    <property type="entry name" value="NAD(P)-binding Rossmann-fold domains"/>
    <property type="match status" value="1"/>
</dbReference>